<dbReference type="GO" id="GO:0071944">
    <property type="term" value="C:cell periphery"/>
    <property type="evidence" value="ECO:0007669"/>
    <property type="project" value="TreeGrafter"/>
</dbReference>
<feature type="signal peptide" evidence="2">
    <location>
        <begin position="1"/>
        <end position="27"/>
    </location>
</feature>
<dbReference type="AlphaFoldDB" id="A0AAV2DLD4"/>
<feature type="chain" id="PRO_5043920594" description="Non-classical arabinogalactan protein 30" evidence="2">
    <location>
        <begin position="28"/>
        <end position="195"/>
    </location>
</feature>
<keyword evidence="4" id="KW-1185">Reference proteome</keyword>
<evidence type="ECO:0000256" key="1">
    <source>
        <dbReference type="ARBA" id="ARBA00022729"/>
    </source>
</evidence>
<organism evidence="3 4">
    <name type="scientific">Linum trigynum</name>
    <dbReference type="NCBI Taxonomy" id="586398"/>
    <lineage>
        <taxon>Eukaryota</taxon>
        <taxon>Viridiplantae</taxon>
        <taxon>Streptophyta</taxon>
        <taxon>Embryophyta</taxon>
        <taxon>Tracheophyta</taxon>
        <taxon>Spermatophyta</taxon>
        <taxon>Magnoliopsida</taxon>
        <taxon>eudicotyledons</taxon>
        <taxon>Gunneridae</taxon>
        <taxon>Pentapetalae</taxon>
        <taxon>rosids</taxon>
        <taxon>fabids</taxon>
        <taxon>Malpighiales</taxon>
        <taxon>Linaceae</taxon>
        <taxon>Linum</taxon>
    </lineage>
</organism>
<evidence type="ECO:0000313" key="3">
    <source>
        <dbReference type="EMBL" id="CAL1374769.1"/>
    </source>
</evidence>
<dbReference type="Pfam" id="PF01190">
    <property type="entry name" value="Pollen_Ole_e_1"/>
    <property type="match status" value="1"/>
</dbReference>
<evidence type="ECO:0000256" key="2">
    <source>
        <dbReference type="SAM" id="SignalP"/>
    </source>
</evidence>
<accession>A0AAV2DLD4</accession>
<keyword evidence="1 2" id="KW-0732">Signal</keyword>
<name>A0AAV2DLD4_9ROSI</name>
<dbReference type="PANTHER" id="PTHR33470:SF4">
    <property type="entry name" value="OS01G0164025 PROTEIN"/>
    <property type="match status" value="1"/>
</dbReference>
<dbReference type="EMBL" id="OZ034816">
    <property type="protein sequence ID" value="CAL1374769.1"/>
    <property type="molecule type" value="Genomic_DNA"/>
</dbReference>
<evidence type="ECO:0000313" key="4">
    <source>
        <dbReference type="Proteomes" id="UP001497516"/>
    </source>
</evidence>
<sequence length="195" mass="21150">MAPTRSHLIITIFSLLLLLLLLNTISAEPQYHHPAAAAAATTPPPKTQSDVVVEGVVYCQSCHNAGSWSLTGARPVPSARVSVTCVNSRRHVSFYRTYQADEHGYFYAQLVGLKLSHGILDHPLQACKVKLVSSPLESCNVRTNLNYGIDGAGLRFESKVLRSASYEAVVYAAGPLAFRPTECPAQVDEDDVNRG</sequence>
<gene>
    <name evidence="3" type="ORF">LTRI10_LOCUS16612</name>
</gene>
<evidence type="ECO:0008006" key="5">
    <source>
        <dbReference type="Google" id="ProtNLM"/>
    </source>
</evidence>
<dbReference type="Proteomes" id="UP001497516">
    <property type="component" value="Chromosome 3"/>
</dbReference>
<proteinExistence type="predicted"/>
<dbReference type="PANTHER" id="PTHR33470">
    <property type="entry name" value="OS01G0164075 PROTEIN"/>
    <property type="match status" value="1"/>
</dbReference>
<reference evidence="3 4" key="1">
    <citation type="submission" date="2024-04" db="EMBL/GenBank/DDBJ databases">
        <authorList>
            <person name="Fracassetti M."/>
        </authorList>
    </citation>
    <scope>NUCLEOTIDE SEQUENCE [LARGE SCALE GENOMIC DNA]</scope>
</reference>
<protein>
    <recommendedName>
        <fullName evidence="5">Non-classical arabinogalactan protein 30</fullName>
    </recommendedName>
</protein>